<protein>
    <submittedName>
        <fullName evidence="2">Uncharacterized protein</fullName>
    </submittedName>
</protein>
<proteinExistence type="predicted"/>
<feature type="transmembrane region" description="Helical" evidence="1">
    <location>
        <begin position="7"/>
        <end position="25"/>
    </location>
</feature>
<keyword evidence="3" id="KW-1185">Reference proteome</keyword>
<dbReference type="RefSeq" id="WP_093410941.1">
    <property type="nucleotide sequence ID" value="NZ_FOVL01000022.1"/>
</dbReference>
<dbReference type="Proteomes" id="UP000199153">
    <property type="component" value="Unassembled WGS sequence"/>
</dbReference>
<dbReference type="OrthoDB" id="1367298at2"/>
<evidence type="ECO:0000313" key="2">
    <source>
        <dbReference type="EMBL" id="SFN87556.1"/>
    </source>
</evidence>
<feature type="transmembrane region" description="Helical" evidence="1">
    <location>
        <begin position="31"/>
        <end position="51"/>
    </location>
</feature>
<dbReference type="STRING" id="287099.SAMN05660413_02900"/>
<dbReference type="EMBL" id="FOVL01000022">
    <property type="protein sequence ID" value="SFN87556.1"/>
    <property type="molecule type" value="Genomic_DNA"/>
</dbReference>
<keyword evidence="1" id="KW-1133">Transmembrane helix</keyword>
<gene>
    <name evidence="2" type="ORF">SAMN05660413_02900</name>
</gene>
<dbReference type="AlphaFoldDB" id="A0A1I5CKX5"/>
<reference evidence="2 3" key="1">
    <citation type="submission" date="2016-10" db="EMBL/GenBank/DDBJ databases">
        <authorList>
            <person name="de Groot N.N."/>
        </authorList>
    </citation>
    <scope>NUCLEOTIDE SEQUENCE [LARGE SCALE GENOMIC DNA]</scope>
    <source>
        <strain evidence="2 3">DSM 17794</strain>
    </source>
</reference>
<accession>A0A1I5CKX5</accession>
<name>A0A1I5CKX5_9FLAO</name>
<keyword evidence="1" id="KW-0472">Membrane</keyword>
<evidence type="ECO:0000313" key="3">
    <source>
        <dbReference type="Proteomes" id="UP000199153"/>
    </source>
</evidence>
<keyword evidence="1" id="KW-0812">Transmembrane</keyword>
<sequence length="75" mass="8792">MKNRPIILLIITSIILVLVTVLSYFNVQFPLVFYLTVIGQVFLIYTVYSVLTNNYKTTKTFDDWYEDHPIGDEDL</sequence>
<organism evidence="2 3">
    <name type="scientific">Salegentibacter flavus</name>
    <dbReference type="NCBI Taxonomy" id="287099"/>
    <lineage>
        <taxon>Bacteria</taxon>
        <taxon>Pseudomonadati</taxon>
        <taxon>Bacteroidota</taxon>
        <taxon>Flavobacteriia</taxon>
        <taxon>Flavobacteriales</taxon>
        <taxon>Flavobacteriaceae</taxon>
        <taxon>Salegentibacter</taxon>
    </lineage>
</organism>
<evidence type="ECO:0000256" key="1">
    <source>
        <dbReference type="SAM" id="Phobius"/>
    </source>
</evidence>